<dbReference type="Pfam" id="PF17032">
    <property type="entry name" value="Zn_ribbon_15"/>
    <property type="match status" value="1"/>
</dbReference>
<accession>A0ABS9L2D2</accession>
<dbReference type="EMBL" id="JAKLTQ010000001">
    <property type="protein sequence ID" value="MCG2620835.1"/>
    <property type="molecule type" value="Genomic_DNA"/>
</dbReference>
<dbReference type="RefSeq" id="WP_237817920.1">
    <property type="nucleotide sequence ID" value="NZ_JAKLTQ010000001.1"/>
</dbReference>
<dbReference type="InterPro" id="IPR031493">
    <property type="entry name" value="Zinc_ribbon_15"/>
</dbReference>
<feature type="domain" description="Zinc-ribbon 15" evidence="1">
    <location>
        <begin position="20"/>
        <end position="67"/>
    </location>
</feature>
<reference evidence="2" key="1">
    <citation type="submission" date="2022-01" db="EMBL/GenBank/DDBJ databases">
        <authorList>
            <person name="Jo J.-H."/>
            <person name="Im W.-T."/>
        </authorList>
    </citation>
    <scope>NUCLEOTIDE SEQUENCE</scope>
    <source>
        <strain evidence="2">I2-34</strain>
    </source>
</reference>
<evidence type="ECO:0000259" key="1">
    <source>
        <dbReference type="Pfam" id="PF17032"/>
    </source>
</evidence>
<name>A0ABS9L2D2_9MICC</name>
<organism evidence="2 3">
    <name type="scientific">Arthrobacter hankyongi</name>
    <dbReference type="NCBI Taxonomy" id="2904801"/>
    <lineage>
        <taxon>Bacteria</taxon>
        <taxon>Bacillati</taxon>
        <taxon>Actinomycetota</taxon>
        <taxon>Actinomycetes</taxon>
        <taxon>Micrococcales</taxon>
        <taxon>Micrococcaceae</taxon>
        <taxon>Arthrobacter</taxon>
    </lineage>
</organism>
<proteinExistence type="predicted"/>
<dbReference type="Proteomes" id="UP001165368">
    <property type="component" value="Unassembled WGS sequence"/>
</dbReference>
<sequence>MLVIFGITRTQRLLFARPGSCPRCRVAGPHQVLEQASRLTFFFIPVLTTRRHYFSECLNCGCRTELSRQQKDLLAAR</sequence>
<keyword evidence="3" id="KW-1185">Reference proteome</keyword>
<comment type="caution">
    <text evidence="2">The sequence shown here is derived from an EMBL/GenBank/DDBJ whole genome shotgun (WGS) entry which is preliminary data.</text>
</comment>
<gene>
    <name evidence="2" type="ORF">LVY72_02780</name>
</gene>
<evidence type="ECO:0000313" key="3">
    <source>
        <dbReference type="Proteomes" id="UP001165368"/>
    </source>
</evidence>
<evidence type="ECO:0000313" key="2">
    <source>
        <dbReference type="EMBL" id="MCG2620835.1"/>
    </source>
</evidence>
<protein>
    <submittedName>
        <fullName evidence="2">Zinc-ribbon domain-containing protein</fullName>
    </submittedName>
</protein>